<proteinExistence type="inferred from homology"/>
<keyword evidence="3 6" id="KW-0698">rRNA processing</keyword>
<keyword evidence="9" id="KW-1185">Reference proteome</keyword>
<evidence type="ECO:0000256" key="5">
    <source>
        <dbReference type="ARBA" id="ARBA00023242"/>
    </source>
</evidence>
<keyword evidence="6" id="KW-0963">Cytoplasm</keyword>
<feature type="compositionally biased region" description="Low complexity" evidence="7">
    <location>
        <begin position="237"/>
        <end position="254"/>
    </location>
</feature>
<gene>
    <name evidence="8" type="ORF">PCOR1329_LOCUS82821</name>
</gene>
<keyword evidence="6" id="KW-0238">DNA-binding</keyword>
<comment type="similarity">
    <text evidence="2 6">Belongs to the C1D family.</text>
</comment>
<dbReference type="PANTHER" id="PTHR15341:SF3">
    <property type="entry name" value="NUCLEAR NUCLEIC ACID-BINDING PROTEIN C1D"/>
    <property type="match status" value="1"/>
</dbReference>
<feature type="compositionally biased region" description="Low complexity" evidence="7">
    <location>
        <begin position="196"/>
        <end position="205"/>
    </location>
</feature>
<evidence type="ECO:0000313" key="8">
    <source>
        <dbReference type="EMBL" id="CAK0908044.1"/>
    </source>
</evidence>
<dbReference type="InterPro" id="IPR011082">
    <property type="entry name" value="Exosome-assoc_fac/DNA_repair"/>
</dbReference>
<feature type="region of interest" description="Disordered" evidence="7">
    <location>
        <begin position="153"/>
        <end position="271"/>
    </location>
</feature>
<evidence type="ECO:0000256" key="1">
    <source>
        <dbReference type="ARBA" id="ARBA00004123"/>
    </source>
</evidence>
<evidence type="ECO:0000256" key="7">
    <source>
        <dbReference type="SAM" id="MobiDB-lite"/>
    </source>
</evidence>
<evidence type="ECO:0000313" key="9">
    <source>
        <dbReference type="Proteomes" id="UP001189429"/>
    </source>
</evidence>
<comment type="caution">
    <text evidence="8">The sequence shown here is derived from an EMBL/GenBank/DDBJ whole genome shotgun (WGS) entry which is preliminary data.</text>
</comment>
<dbReference type="InterPro" id="IPR007146">
    <property type="entry name" value="Sas10/Utp3/C1D"/>
</dbReference>
<dbReference type="PANTHER" id="PTHR15341">
    <property type="entry name" value="SUN-COR STEROID HORMONE RECEPTOR CO-REPRESSOR"/>
    <property type="match status" value="1"/>
</dbReference>
<protein>
    <recommendedName>
        <fullName evidence="6">Nuclear nucleic acid-binding protein C1D</fullName>
    </recommendedName>
</protein>
<comment type="subunit">
    <text evidence="6">Monomer and homodimer.</text>
</comment>
<evidence type="ECO:0000256" key="2">
    <source>
        <dbReference type="ARBA" id="ARBA00009154"/>
    </source>
</evidence>
<accession>A0ABN9Y640</accession>
<keyword evidence="5 6" id="KW-0539">Nucleus</keyword>
<reference evidence="8" key="1">
    <citation type="submission" date="2023-10" db="EMBL/GenBank/DDBJ databases">
        <authorList>
            <person name="Chen Y."/>
            <person name="Shah S."/>
            <person name="Dougan E. K."/>
            <person name="Thang M."/>
            <person name="Chan C."/>
        </authorList>
    </citation>
    <scope>NUCLEOTIDE SEQUENCE [LARGE SCALE GENOMIC DNA]</scope>
</reference>
<sequence length="271" mass="28646">MLLLASDTQAKVSACRASLGVVDAQLGQVLGKPLAEVAKKLAPLESAELQVGLAYAAASLYFSHLQTGGTDPASHPIRQEIRIDRIQVYFKKVRSARDELAARQAAATRLRVDAEAARRMVQHVAIAAGAVSQRRAAAAAAASAPAASAVEEAAPAPSAGGGPAAPASGRRKRRRPAPTAEPPQEDRRTRRKLPRRATTSPAAGRAGRRRPRRPTGSLPARSPGGRARRRRRRRGSGRAPRQPLVRLAGAAALAGPPPQNRISGNKSWHEH</sequence>
<dbReference type="EMBL" id="CAUYUJ010021948">
    <property type="protein sequence ID" value="CAK0908044.1"/>
    <property type="molecule type" value="Genomic_DNA"/>
</dbReference>
<organism evidence="8 9">
    <name type="scientific">Prorocentrum cordatum</name>
    <dbReference type="NCBI Taxonomy" id="2364126"/>
    <lineage>
        <taxon>Eukaryota</taxon>
        <taxon>Sar</taxon>
        <taxon>Alveolata</taxon>
        <taxon>Dinophyceae</taxon>
        <taxon>Prorocentrales</taxon>
        <taxon>Prorocentraceae</taxon>
        <taxon>Prorocentrum</taxon>
    </lineage>
</organism>
<dbReference type="Pfam" id="PF04000">
    <property type="entry name" value="Sas10_Utp3"/>
    <property type="match status" value="1"/>
</dbReference>
<feature type="compositionally biased region" description="Polar residues" evidence="7">
    <location>
        <begin position="260"/>
        <end position="271"/>
    </location>
</feature>
<comment type="function">
    <text evidence="6">Plays a role in the recruitment of the exosome to pre-rRNA to mediate the 3'-5' end processing of the 5.8S rRNA.</text>
</comment>
<feature type="compositionally biased region" description="Low complexity" evidence="7">
    <location>
        <begin position="214"/>
        <end position="225"/>
    </location>
</feature>
<comment type="subcellular location">
    <subcellularLocation>
        <location evidence="6">Cytoplasm</location>
    </subcellularLocation>
    <subcellularLocation>
        <location evidence="6">Nucleus</location>
        <location evidence="6">Nucleolus</location>
    </subcellularLocation>
    <subcellularLocation>
        <location evidence="1 6">Nucleus</location>
    </subcellularLocation>
</comment>
<dbReference type="Proteomes" id="UP001189429">
    <property type="component" value="Unassembled WGS sequence"/>
</dbReference>
<name>A0ABN9Y640_9DINO</name>
<feature type="compositionally biased region" description="Basic residues" evidence="7">
    <location>
        <begin position="226"/>
        <end position="236"/>
    </location>
</feature>
<evidence type="ECO:0000256" key="6">
    <source>
        <dbReference type="RuleBase" id="RU368003"/>
    </source>
</evidence>
<keyword evidence="4 6" id="KW-0694">RNA-binding</keyword>
<feature type="compositionally biased region" description="Low complexity" evidence="7">
    <location>
        <begin position="153"/>
        <end position="168"/>
    </location>
</feature>
<evidence type="ECO:0000256" key="3">
    <source>
        <dbReference type="ARBA" id="ARBA00022552"/>
    </source>
</evidence>
<evidence type="ECO:0000256" key="4">
    <source>
        <dbReference type="ARBA" id="ARBA00022884"/>
    </source>
</evidence>